<dbReference type="RefSeq" id="WP_087211161.1">
    <property type="nucleotide sequence ID" value="NZ_CP021431.1"/>
</dbReference>
<dbReference type="Proteomes" id="UP000195273">
    <property type="component" value="Chromosome"/>
</dbReference>
<evidence type="ECO:0000256" key="5">
    <source>
        <dbReference type="ARBA" id="ARBA00022989"/>
    </source>
</evidence>
<dbReference type="EMBL" id="CP021431">
    <property type="protein sequence ID" value="ARU02712.1"/>
    <property type="molecule type" value="Genomic_DNA"/>
</dbReference>
<accession>A0A1Y0EHD4</accession>
<protein>
    <submittedName>
        <fullName evidence="12">Outer membrane porin F</fullName>
    </submittedName>
</protein>
<name>A0A1Y0EHD4_9RHOB</name>
<dbReference type="PANTHER" id="PTHR30329">
    <property type="entry name" value="STATOR ELEMENT OF FLAGELLAR MOTOR COMPLEX"/>
    <property type="match status" value="1"/>
</dbReference>
<keyword evidence="4 10" id="KW-0812">Transmembrane</keyword>
<evidence type="ECO:0000256" key="1">
    <source>
        <dbReference type="ARBA" id="ARBA00004162"/>
    </source>
</evidence>
<proteinExistence type="inferred from homology"/>
<organism evidence="12 13">
    <name type="scientific">Yoonia vestfoldensis</name>
    <dbReference type="NCBI Taxonomy" id="245188"/>
    <lineage>
        <taxon>Bacteria</taxon>
        <taxon>Pseudomonadati</taxon>
        <taxon>Pseudomonadota</taxon>
        <taxon>Alphaproteobacteria</taxon>
        <taxon>Rhodobacterales</taxon>
        <taxon>Paracoccaceae</taxon>
        <taxon>Yoonia</taxon>
    </lineage>
</organism>
<dbReference type="InterPro" id="IPR025713">
    <property type="entry name" value="MotB-like_N_dom"/>
</dbReference>
<evidence type="ECO:0000256" key="4">
    <source>
        <dbReference type="ARBA" id="ARBA00022692"/>
    </source>
</evidence>
<dbReference type="InterPro" id="IPR006665">
    <property type="entry name" value="OmpA-like"/>
</dbReference>
<evidence type="ECO:0000256" key="7">
    <source>
        <dbReference type="PROSITE-ProRule" id="PRU00473"/>
    </source>
</evidence>
<feature type="domain" description="OmpA-like" evidence="11">
    <location>
        <begin position="290"/>
        <end position="412"/>
    </location>
</feature>
<dbReference type="AlphaFoldDB" id="A0A1Y0EHD4"/>
<keyword evidence="6 7" id="KW-0472">Membrane</keyword>
<sequence>MSEAVEAEQDEEDEECPKCPPVGAPAWMATFADLATLLMAFFVLILSFAEMNVPKFKQISGSLKDSFGVQRIIPVVEQPMGTTVLEMNFSPSPSPSVLDEATQETTEIREPEVKLPTDNRDMDGEDQLLEGEVEFEGLGGENAQNIAENENMSDAEKLAAALEQIGSAVNIDAEIVEGKVAINMNAEDASPQELIAKFQRVGQAIEIAGLATGKAEQEILFGGLDETLNDLISMVSEIQRQQQESGGATLDDALSQVARATQMAQEAEAQLRANLQDEIDQGLVTVEQRDGTVYVNLGAGGAFPSGSADLTAQARGIIDELAAVTVDPSSKVVVSGHTDNVPISFGALYRDNWDLAAARAASVVQEIEASIPAPGREMSAISFGETKPIADNNTAEGRERNRRIELEIEFGQ</sequence>
<dbReference type="CDD" id="cd07185">
    <property type="entry name" value="OmpA_C-like"/>
    <property type="match status" value="1"/>
</dbReference>
<dbReference type="GO" id="GO:0005886">
    <property type="term" value="C:plasma membrane"/>
    <property type="evidence" value="ECO:0007669"/>
    <property type="project" value="UniProtKB-SubCell"/>
</dbReference>
<dbReference type="Pfam" id="PF13677">
    <property type="entry name" value="MotB_plug"/>
    <property type="match status" value="1"/>
</dbReference>
<evidence type="ECO:0000259" key="11">
    <source>
        <dbReference type="PROSITE" id="PS51123"/>
    </source>
</evidence>
<dbReference type="OrthoDB" id="7170686at2"/>
<dbReference type="KEGG" id="lvs:LOKVESSMR4R_03440"/>
<evidence type="ECO:0000256" key="2">
    <source>
        <dbReference type="ARBA" id="ARBA00008914"/>
    </source>
</evidence>
<reference evidence="12 13" key="1">
    <citation type="submission" date="2017-05" db="EMBL/GenBank/DDBJ databases">
        <title>Genome Sequence of Loktanella vestfoldensis Strain SMR4r Isolated from a Culture of the Diatom Skeletonema marinoi.</title>
        <authorList>
            <person name="Topel M."/>
            <person name="Pinder M.I.M."/>
            <person name="Johansson O.N."/>
            <person name="Kourtchenko O."/>
            <person name="Godhe A."/>
            <person name="Clarke A.K."/>
        </authorList>
    </citation>
    <scope>NUCLEOTIDE SEQUENCE [LARGE SCALE GENOMIC DNA]</scope>
    <source>
        <strain evidence="12 13">SMR4r</strain>
    </source>
</reference>
<keyword evidence="13" id="KW-1185">Reference proteome</keyword>
<evidence type="ECO:0000313" key="13">
    <source>
        <dbReference type="Proteomes" id="UP000195273"/>
    </source>
</evidence>
<evidence type="ECO:0000313" key="12">
    <source>
        <dbReference type="EMBL" id="ARU02712.1"/>
    </source>
</evidence>
<dbReference type="Gene3D" id="3.30.1330.60">
    <property type="entry name" value="OmpA-like domain"/>
    <property type="match status" value="1"/>
</dbReference>
<comment type="subcellular location">
    <subcellularLocation>
        <location evidence="1">Cell membrane</location>
        <topology evidence="1">Single-pass membrane protein</topology>
    </subcellularLocation>
</comment>
<evidence type="ECO:0000256" key="8">
    <source>
        <dbReference type="SAM" id="Coils"/>
    </source>
</evidence>
<keyword evidence="3" id="KW-1003">Cell membrane</keyword>
<keyword evidence="8" id="KW-0175">Coiled coil</keyword>
<evidence type="ECO:0000256" key="3">
    <source>
        <dbReference type="ARBA" id="ARBA00022475"/>
    </source>
</evidence>
<feature type="transmembrane region" description="Helical" evidence="10">
    <location>
        <begin position="27"/>
        <end position="49"/>
    </location>
</feature>
<comment type="similarity">
    <text evidence="2">Belongs to the MotB family.</text>
</comment>
<evidence type="ECO:0000256" key="10">
    <source>
        <dbReference type="SAM" id="Phobius"/>
    </source>
</evidence>
<feature type="coiled-coil region" evidence="8">
    <location>
        <begin position="224"/>
        <end position="277"/>
    </location>
</feature>
<dbReference type="PROSITE" id="PS51123">
    <property type="entry name" value="OMPA_2"/>
    <property type="match status" value="1"/>
</dbReference>
<evidence type="ECO:0000256" key="6">
    <source>
        <dbReference type="ARBA" id="ARBA00023136"/>
    </source>
</evidence>
<dbReference type="PANTHER" id="PTHR30329:SF21">
    <property type="entry name" value="LIPOPROTEIN YIAD-RELATED"/>
    <property type="match status" value="1"/>
</dbReference>
<feature type="region of interest" description="Disordered" evidence="9">
    <location>
        <begin position="1"/>
        <end position="21"/>
    </location>
</feature>
<dbReference type="InterPro" id="IPR036737">
    <property type="entry name" value="OmpA-like_sf"/>
</dbReference>
<evidence type="ECO:0000256" key="9">
    <source>
        <dbReference type="SAM" id="MobiDB-lite"/>
    </source>
</evidence>
<dbReference type="Pfam" id="PF00691">
    <property type="entry name" value="OmpA"/>
    <property type="match status" value="1"/>
</dbReference>
<dbReference type="SUPFAM" id="SSF103088">
    <property type="entry name" value="OmpA-like"/>
    <property type="match status" value="1"/>
</dbReference>
<dbReference type="InterPro" id="IPR050330">
    <property type="entry name" value="Bact_OuterMem_StrucFunc"/>
</dbReference>
<gene>
    <name evidence="12" type="primary">oprF</name>
    <name evidence="12" type="ORF">LOKVESSMR4R_03440</name>
</gene>
<feature type="compositionally biased region" description="Acidic residues" evidence="9">
    <location>
        <begin position="1"/>
        <end position="15"/>
    </location>
</feature>
<keyword evidence="5 10" id="KW-1133">Transmembrane helix</keyword>